<dbReference type="Proteomes" id="UP000324222">
    <property type="component" value="Unassembled WGS sequence"/>
</dbReference>
<protein>
    <submittedName>
        <fullName evidence="1">Uncharacterized protein</fullName>
    </submittedName>
</protein>
<name>A0A5B7F2W5_PORTR</name>
<accession>A0A5B7F2W5</accession>
<keyword evidence="2" id="KW-1185">Reference proteome</keyword>
<dbReference type="AlphaFoldDB" id="A0A5B7F2W5"/>
<evidence type="ECO:0000313" key="1">
    <source>
        <dbReference type="EMBL" id="MPC41361.1"/>
    </source>
</evidence>
<gene>
    <name evidence="1" type="ORF">E2C01_034951</name>
</gene>
<evidence type="ECO:0000313" key="2">
    <source>
        <dbReference type="Proteomes" id="UP000324222"/>
    </source>
</evidence>
<reference evidence="1 2" key="1">
    <citation type="submission" date="2019-05" db="EMBL/GenBank/DDBJ databases">
        <title>Another draft genome of Portunus trituberculatus and its Hox gene families provides insights of decapod evolution.</title>
        <authorList>
            <person name="Jeong J.-H."/>
            <person name="Song I."/>
            <person name="Kim S."/>
            <person name="Choi T."/>
            <person name="Kim D."/>
            <person name="Ryu S."/>
            <person name="Kim W."/>
        </authorList>
    </citation>
    <scope>NUCLEOTIDE SEQUENCE [LARGE SCALE GENOMIC DNA]</scope>
    <source>
        <tissue evidence="1">Muscle</tissue>
    </source>
</reference>
<organism evidence="1 2">
    <name type="scientific">Portunus trituberculatus</name>
    <name type="common">Swimming crab</name>
    <name type="synonym">Neptunus trituberculatus</name>
    <dbReference type="NCBI Taxonomy" id="210409"/>
    <lineage>
        <taxon>Eukaryota</taxon>
        <taxon>Metazoa</taxon>
        <taxon>Ecdysozoa</taxon>
        <taxon>Arthropoda</taxon>
        <taxon>Crustacea</taxon>
        <taxon>Multicrustacea</taxon>
        <taxon>Malacostraca</taxon>
        <taxon>Eumalacostraca</taxon>
        <taxon>Eucarida</taxon>
        <taxon>Decapoda</taxon>
        <taxon>Pleocyemata</taxon>
        <taxon>Brachyura</taxon>
        <taxon>Eubrachyura</taxon>
        <taxon>Portunoidea</taxon>
        <taxon>Portunidae</taxon>
        <taxon>Portuninae</taxon>
        <taxon>Portunus</taxon>
    </lineage>
</organism>
<sequence>MQRTYFPSGCSQPIPPVGNLKSIGSAVKLPPISGRGNYIHSGTHIRAHITTQVHLWFNHLEPGYHGDMYFLIPPILSNLDLVLLVLSDHADPSGAKAPEGHAYPCDGCRGKPVRSLCSERDGRIPLPYFQLWGCRCGCNHSWGKPLEGSRCGLL</sequence>
<proteinExistence type="predicted"/>
<comment type="caution">
    <text evidence="1">The sequence shown here is derived from an EMBL/GenBank/DDBJ whole genome shotgun (WGS) entry which is preliminary data.</text>
</comment>
<dbReference type="EMBL" id="VSRR010005024">
    <property type="protein sequence ID" value="MPC41361.1"/>
    <property type="molecule type" value="Genomic_DNA"/>
</dbReference>